<feature type="transmembrane region" description="Helical" evidence="1">
    <location>
        <begin position="124"/>
        <end position="147"/>
    </location>
</feature>
<feature type="transmembrane region" description="Helical" evidence="1">
    <location>
        <begin position="269"/>
        <end position="294"/>
    </location>
</feature>
<sequence length="751" mass="84064">MSYCTQYDEGCDSGSFTSPVPWIGLYVAASSLGCSLAMAADAFRGFRHQKLWFPCKFFTLNAASLTSLGVAMKLPVDVSTPMPSKTDQLAKFSSTVLMSTIMANFMPSLGAMHDKNILMNVTALGIFVITLIVNVCIQLGTGVIYTLVKEQAIVILFVFVLFVILSFSALAVPTTKKYLELKYSEMQKKVSSEESDEPGKPAAEKLKEDLRKYWVVAETGCPQFAMARSAPCSASGAICFLTAILLAEAELRIYFGHSPPGGTHSDYKWSTYFILVIQTVGVGIGTIAPVFRWFNALRFMSSKRGDKNYKTEFKTENYWIERLVELKERPLALHIGGQKYRKLVHNTKNLFLDLCIKVQILIVVGSKLVLLLPIFITSPFLQCCNSCMGSTKKFNSNDPGTDSNWESRAGVKHGSKLDLSRYVLHLEGEEELPQWVMKNNRDVVNHLIRIGKQQQPKYLIGLLENSTGFKGVTEFDSNQVPSLDSSEPPNCWTLPLVTLTSITIALPNIENETVDRLVCSVSEGLLYSRLVDKNLDARRELRNIRHTADTVWLGVELHRRWLHEDLRKMVLQGNTPKNTLERLAHVAEETVVEFKRNIDGSLKENPLHWPIKVIAANSMYRISQTILLNNKNINEQTNRRLFEQLSTMVADILGACLTSLPHIITMKCYTSTIEETEESVQDAAHLLGETEKVVEIVKQHQLPSLNPNQVVYIDEWRATMIQKNDLLSSPLTNEIASVGSGELHIAIDSEA</sequence>
<dbReference type="PANTHER" id="PTHR35307:SF3">
    <property type="entry name" value="DUF4220 DOMAIN-CONTAINING PROTEIN"/>
    <property type="match status" value="1"/>
</dbReference>
<keyword evidence="3" id="KW-1185">Reference proteome</keyword>
<protein>
    <submittedName>
        <fullName evidence="2">Uncharacterized protein</fullName>
    </submittedName>
</protein>
<comment type="caution">
    <text evidence="2">The sequence shown here is derived from an EMBL/GenBank/DDBJ whole genome shotgun (WGS) entry which is preliminary data.</text>
</comment>
<feature type="transmembrane region" description="Helical" evidence="1">
    <location>
        <begin position="92"/>
        <end position="112"/>
    </location>
</feature>
<dbReference type="AlphaFoldDB" id="A0ABC8TWC9"/>
<feature type="transmembrane region" description="Helical" evidence="1">
    <location>
        <begin position="153"/>
        <end position="172"/>
    </location>
</feature>
<feature type="transmembrane region" description="Helical" evidence="1">
    <location>
        <begin position="20"/>
        <end position="39"/>
    </location>
</feature>
<keyword evidence="1" id="KW-0472">Membrane</keyword>
<evidence type="ECO:0000256" key="1">
    <source>
        <dbReference type="SAM" id="Phobius"/>
    </source>
</evidence>
<feature type="transmembrane region" description="Helical" evidence="1">
    <location>
        <begin position="232"/>
        <end position="249"/>
    </location>
</feature>
<accession>A0ABC8TWC9</accession>
<keyword evidence="1" id="KW-1133">Transmembrane helix</keyword>
<name>A0ABC8TWC9_9AQUA</name>
<dbReference type="PANTHER" id="PTHR35307">
    <property type="entry name" value="PROTEIN, PUTATIVE-RELATED"/>
    <property type="match status" value="1"/>
</dbReference>
<feature type="transmembrane region" description="Helical" evidence="1">
    <location>
        <begin position="350"/>
        <end position="376"/>
    </location>
</feature>
<reference evidence="2 3" key="1">
    <citation type="submission" date="2024-02" db="EMBL/GenBank/DDBJ databases">
        <authorList>
            <person name="Vignale AGUSTIN F."/>
            <person name="Sosa J E."/>
            <person name="Modenutti C."/>
        </authorList>
    </citation>
    <scope>NUCLEOTIDE SEQUENCE [LARGE SCALE GENOMIC DNA]</scope>
</reference>
<gene>
    <name evidence="2" type="ORF">ILEXP_LOCUS42941</name>
</gene>
<dbReference type="Proteomes" id="UP001642360">
    <property type="component" value="Unassembled WGS sequence"/>
</dbReference>
<feature type="transmembrane region" description="Helical" evidence="1">
    <location>
        <begin position="51"/>
        <end position="72"/>
    </location>
</feature>
<evidence type="ECO:0000313" key="3">
    <source>
        <dbReference type="Proteomes" id="UP001642360"/>
    </source>
</evidence>
<proteinExistence type="predicted"/>
<keyword evidence="1" id="KW-0812">Transmembrane</keyword>
<dbReference type="EMBL" id="CAUOFW020006168">
    <property type="protein sequence ID" value="CAK9173202.1"/>
    <property type="molecule type" value="Genomic_DNA"/>
</dbReference>
<organism evidence="2 3">
    <name type="scientific">Ilex paraguariensis</name>
    <name type="common">yerba mate</name>
    <dbReference type="NCBI Taxonomy" id="185542"/>
    <lineage>
        <taxon>Eukaryota</taxon>
        <taxon>Viridiplantae</taxon>
        <taxon>Streptophyta</taxon>
        <taxon>Embryophyta</taxon>
        <taxon>Tracheophyta</taxon>
        <taxon>Spermatophyta</taxon>
        <taxon>Magnoliopsida</taxon>
        <taxon>eudicotyledons</taxon>
        <taxon>Gunneridae</taxon>
        <taxon>Pentapetalae</taxon>
        <taxon>asterids</taxon>
        <taxon>campanulids</taxon>
        <taxon>Aquifoliales</taxon>
        <taxon>Aquifoliaceae</taxon>
        <taxon>Ilex</taxon>
    </lineage>
</organism>
<evidence type="ECO:0000313" key="2">
    <source>
        <dbReference type="EMBL" id="CAK9173202.1"/>
    </source>
</evidence>